<dbReference type="Pfam" id="PF01501">
    <property type="entry name" value="Glyco_transf_8"/>
    <property type="match status" value="1"/>
</dbReference>
<evidence type="ECO:0000256" key="1">
    <source>
        <dbReference type="ARBA" id="ARBA00022490"/>
    </source>
</evidence>
<sequence>MSSFVNPPRPKAIATFLSSRDFLPGCQCLLHSINTNLPPTAKDEYPPEVIVLLSSKLKNDASVTDRLRLFCTRIIEVDHIPINNNGDDDGSGNKPSHVKEWDLNCGWTKLRLFELDGYDTILYIDADCLVLKDISHLLCIDEQDGDQTTTTRANKRRGLLAAASDIFPPDKFNAGVMVLRPSKDVFDDMISRLPHSTGDKTNCTSYDGGDTGFLNAYYHGWYSSWPPSSRLSFGYNAQRLMYHYTYQNRPQYWDEGIDNLYIVHYSSSPKPWKAMNSSSDKEESTDYLDGQDKDTIQRLKGGKLEHMWQAAYERSQKYFMKEKKKQLASAQSSKQQAQAKKPAKEPPAARSSPAQTNAKNFNKRFKELRASGMPMQEAMKKARVEYGLDKLDGVDPCQADFVFDLHDASRRSFIASEEQALYSGTFRETTAKYFPNVAWPSPAAISSECGGDELFLALYNELTLRHLQSVKRPNVNDRIEGWHAYRELFDLLLKEAPEDGAEVKSANLYLIPEWCFDILHEFLYQFQGFCQFRTTTYCAAAKTADEPEKRSANVSDALELLGQNRDAWAVETVLFYLHRLVAVGTQKNASATYRYLAYFSSASIDALDVIYDSKAELIAVGEDMKTPEELVHGVFPARLSLAYHSEVSRCVCTGQLRKIPGWEEGYEDLFVFACPKFVNPAVPDYSQALKPGCESTPYGQDAYKLQVKQFMNEMETHATLRKMRSYMTLYTSIGVEKLASFNDMKVEQFESWLTCLKHKMNQLENNNKVGTAMDIHYYVADNIVHVDEAEKVRRFENFFMKQIQNNDDVLRQLEAIKIEL</sequence>
<feature type="compositionally biased region" description="Basic and acidic residues" evidence="4">
    <location>
        <begin position="279"/>
        <end position="292"/>
    </location>
</feature>
<accession>A0AAD9DA47</accession>
<dbReference type="InterPro" id="IPR029044">
    <property type="entry name" value="Nucleotide-diphossugar_trans"/>
</dbReference>
<keyword evidence="2 5" id="KW-0396">Initiation factor</keyword>
<evidence type="ECO:0000313" key="6">
    <source>
        <dbReference type="Proteomes" id="UP001224775"/>
    </source>
</evidence>
<organism evidence="5 6">
    <name type="scientific">Skeletonema marinoi</name>
    <dbReference type="NCBI Taxonomy" id="267567"/>
    <lineage>
        <taxon>Eukaryota</taxon>
        <taxon>Sar</taxon>
        <taxon>Stramenopiles</taxon>
        <taxon>Ochrophyta</taxon>
        <taxon>Bacillariophyta</taxon>
        <taxon>Coscinodiscophyceae</taxon>
        <taxon>Thalassiosirophycidae</taxon>
        <taxon>Thalassiosirales</taxon>
        <taxon>Skeletonemataceae</taxon>
        <taxon>Skeletonema</taxon>
        <taxon>Skeletonema marinoi-dohrnii complex</taxon>
    </lineage>
</organism>
<feature type="region of interest" description="Disordered" evidence="4">
    <location>
        <begin position="271"/>
        <end position="292"/>
    </location>
</feature>
<dbReference type="GO" id="GO:0016757">
    <property type="term" value="F:glycosyltransferase activity"/>
    <property type="evidence" value="ECO:0007669"/>
    <property type="project" value="InterPro"/>
</dbReference>
<keyword evidence="6" id="KW-1185">Reference proteome</keyword>
<dbReference type="InterPro" id="IPR019382">
    <property type="entry name" value="eIF3l"/>
</dbReference>
<reference evidence="5" key="1">
    <citation type="submission" date="2023-06" db="EMBL/GenBank/DDBJ databases">
        <title>Survivors Of The Sea: Transcriptome response of Skeletonema marinoi to long-term dormancy.</title>
        <authorList>
            <person name="Pinder M.I.M."/>
            <person name="Kourtchenko O."/>
            <person name="Robertson E.K."/>
            <person name="Larsson T."/>
            <person name="Maumus F."/>
            <person name="Osuna-Cruz C.M."/>
            <person name="Vancaester E."/>
            <person name="Stenow R."/>
            <person name="Vandepoele K."/>
            <person name="Ploug H."/>
            <person name="Bruchert V."/>
            <person name="Godhe A."/>
            <person name="Topel M."/>
        </authorList>
    </citation>
    <scope>NUCLEOTIDE SEQUENCE</scope>
    <source>
        <strain evidence="5">R05AC</strain>
    </source>
</reference>
<dbReference type="SUPFAM" id="SSF53448">
    <property type="entry name" value="Nucleotide-diphospho-sugar transferases"/>
    <property type="match status" value="1"/>
</dbReference>
<dbReference type="GO" id="GO:0003743">
    <property type="term" value="F:translation initiation factor activity"/>
    <property type="evidence" value="ECO:0007669"/>
    <property type="project" value="UniProtKB-KW"/>
</dbReference>
<feature type="region of interest" description="Disordered" evidence="4">
    <location>
        <begin position="323"/>
        <end position="360"/>
    </location>
</feature>
<evidence type="ECO:0000256" key="4">
    <source>
        <dbReference type="SAM" id="MobiDB-lite"/>
    </source>
</evidence>
<dbReference type="PANTHER" id="PTHR13242">
    <property type="entry name" value="EUKARYOTIC TRANSLATION INITIATION FACTOR 3"/>
    <property type="match status" value="1"/>
</dbReference>
<dbReference type="InterPro" id="IPR002495">
    <property type="entry name" value="Glyco_trans_8"/>
</dbReference>
<dbReference type="AlphaFoldDB" id="A0AAD9DA47"/>
<gene>
    <name evidence="5" type="ORF">QTG54_011042</name>
</gene>
<proteinExistence type="predicted"/>
<evidence type="ECO:0000256" key="3">
    <source>
        <dbReference type="ARBA" id="ARBA00022917"/>
    </source>
</evidence>
<evidence type="ECO:0000313" key="5">
    <source>
        <dbReference type="EMBL" id="KAK1738373.1"/>
    </source>
</evidence>
<dbReference type="Gene3D" id="3.90.550.10">
    <property type="entry name" value="Spore Coat Polysaccharide Biosynthesis Protein SpsA, Chain A"/>
    <property type="match status" value="1"/>
</dbReference>
<keyword evidence="3" id="KW-0648">Protein biosynthesis</keyword>
<dbReference type="PANTHER" id="PTHR13242:SF0">
    <property type="entry name" value="EUKARYOTIC TRANSLATION INITIATION FACTOR 3 SUBUNIT L"/>
    <property type="match status" value="1"/>
</dbReference>
<name>A0AAD9DA47_9STRA</name>
<evidence type="ECO:0000256" key="2">
    <source>
        <dbReference type="ARBA" id="ARBA00022540"/>
    </source>
</evidence>
<dbReference type="Pfam" id="PF10255">
    <property type="entry name" value="Paf67"/>
    <property type="match status" value="2"/>
</dbReference>
<protein>
    <submittedName>
        <fullName evidence="5">Eukaryotic translation initiation factor 3 subunit L</fullName>
    </submittedName>
</protein>
<dbReference type="Proteomes" id="UP001224775">
    <property type="component" value="Unassembled WGS sequence"/>
</dbReference>
<comment type="caution">
    <text evidence="5">The sequence shown here is derived from an EMBL/GenBank/DDBJ whole genome shotgun (WGS) entry which is preliminary data.</text>
</comment>
<keyword evidence="1" id="KW-0963">Cytoplasm</keyword>
<dbReference type="EMBL" id="JATAAI010000021">
    <property type="protein sequence ID" value="KAK1738373.1"/>
    <property type="molecule type" value="Genomic_DNA"/>
</dbReference>
<dbReference type="GO" id="GO:0005852">
    <property type="term" value="C:eukaryotic translation initiation factor 3 complex"/>
    <property type="evidence" value="ECO:0007669"/>
    <property type="project" value="InterPro"/>
</dbReference>
<feature type="compositionally biased region" description="Low complexity" evidence="4">
    <location>
        <begin position="327"/>
        <end position="354"/>
    </location>
</feature>